<dbReference type="PRINTS" id="PR01179">
    <property type="entry name" value="ODADCRBXLASE"/>
</dbReference>
<dbReference type="EMBL" id="BPQP01000017">
    <property type="protein sequence ID" value="GJD93964.1"/>
    <property type="molecule type" value="Genomic_DNA"/>
</dbReference>
<dbReference type="SUPFAM" id="SSF51419">
    <property type="entry name" value="PLP-binding barrel"/>
    <property type="match status" value="1"/>
</dbReference>
<dbReference type="InterPro" id="IPR009006">
    <property type="entry name" value="Ala_racemase/Decarboxylase_C"/>
</dbReference>
<proteinExistence type="inferred from homology"/>
<dbReference type="RefSeq" id="WP_238243159.1">
    <property type="nucleotide sequence ID" value="NZ_BPQP01000017.1"/>
</dbReference>
<dbReference type="Pfam" id="PF02784">
    <property type="entry name" value="Orn_Arg_deC_N"/>
    <property type="match status" value="1"/>
</dbReference>
<reference evidence="8" key="1">
    <citation type="journal article" date="2021" name="Front. Microbiol.">
        <title>Comprehensive Comparative Genomics and Phenotyping of Methylobacterium Species.</title>
        <authorList>
            <person name="Alessa O."/>
            <person name="Ogura Y."/>
            <person name="Fujitani Y."/>
            <person name="Takami H."/>
            <person name="Hayashi T."/>
            <person name="Sahin N."/>
            <person name="Tani A."/>
        </authorList>
    </citation>
    <scope>NUCLEOTIDE SEQUENCE</scope>
    <source>
        <strain evidence="8">DSM 19015</strain>
    </source>
</reference>
<sequence length="437" mass="45812">MADDGRHGLAGLAVSLFTVEGDALVVGGVPVSQLAETYDTPLFVYDAAGLRRGYRALVEAVLGLAEVFYSIKANPNPAIVRVFVEEGAGLEIASAAEYEVARGAGARSDRILFAGPGKRADELRHVVDHGIGEIHIESFGEIEHLAAIGCALSATIPVAIRINPSAAAQGGAMRMGGKPSPFGFDEEEIDSVLAAIAAQPRLDLRGIHLFAGTQILDAEVLASQWGYGLQLAGRVARRLGRPLATIDLGGGLGIPYFAGETALDLGRLRERVGDLIALVRDEPLIRDARIMIEPGRFLAGPAGIYVARVLAVKASRGTRFLVTDGGMHHHLAASGNLGQVIKRDYPIVAATGLSRPIQRATLVGPLCTPLDTLARQAELPDLRPGELVAILQSGAYGLTASPVGFLSHPTPAELIVDGGEASLIRRRGTFAAPIALP</sequence>
<keyword evidence="4" id="KW-0456">Lyase</keyword>
<dbReference type="Proteomes" id="UP001055125">
    <property type="component" value="Unassembled WGS sequence"/>
</dbReference>
<name>A0ABQ4RUT2_9HYPH</name>
<dbReference type="Gene3D" id="3.20.20.10">
    <property type="entry name" value="Alanine racemase"/>
    <property type="match status" value="1"/>
</dbReference>
<evidence type="ECO:0000256" key="5">
    <source>
        <dbReference type="RuleBase" id="RU003737"/>
    </source>
</evidence>
<evidence type="ECO:0000256" key="2">
    <source>
        <dbReference type="ARBA" id="ARBA00022793"/>
    </source>
</evidence>
<comment type="caution">
    <text evidence="8">The sequence shown here is derived from an EMBL/GenBank/DDBJ whole genome shotgun (WGS) entry which is preliminary data.</text>
</comment>
<dbReference type="PRINTS" id="PR01181">
    <property type="entry name" value="DAPDCRBXLASE"/>
</dbReference>
<organism evidence="8 9">
    <name type="scientific">Methylobacterium iners</name>
    <dbReference type="NCBI Taxonomy" id="418707"/>
    <lineage>
        <taxon>Bacteria</taxon>
        <taxon>Pseudomonadati</taxon>
        <taxon>Pseudomonadota</taxon>
        <taxon>Alphaproteobacteria</taxon>
        <taxon>Hyphomicrobiales</taxon>
        <taxon>Methylobacteriaceae</taxon>
        <taxon>Methylobacterium</taxon>
    </lineage>
</organism>
<dbReference type="InterPro" id="IPR000183">
    <property type="entry name" value="Orn/DAP/Arg_de-COase"/>
</dbReference>
<dbReference type="InterPro" id="IPR022643">
    <property type="entry name" value="De-COase2_C"/>
</dbReference>
<evidence type="ECO:0000313" key="9">
    <source>
        <dbReference type="Proteomes" id="UP001055125"/>
    </source>
</evidence>
<comment type="similarity">
    <text evidence="5">Belongs to the Orn/Lys/Arg decarboxylase class-II family.</text>
</comment>
<protein>
    <submittedName>
        <fullName evidence="8">L-glutamyl-[BtrI acyl-carrier protein] decarboxylase</fullName>
    </submittedName>
</protein>
<evidence type="ECO:0000259" key="7">
    <source>
        <dbReference type="Pfam" id="PF02784"/>
    </source>
</evidence>
<keyword evidence="9" id="KW-1185">Reference proteome</keyword>
<dbReference type="PANTHER" id="PTHR43727">
    <property type="entry name" value="DIAMINOPIMELATE DECARBOXYLASE"/>
    <property type="match status" value="1"/>
</dbReference>
<comment type="cofactor">
    <cofactor evidence="1">
        <name>pyridoxal 5'-phosphate</name>
        <dbReference type="ChEBI" id="CHEBI:597326"/>
    </cofactor>
</comment>
<evidence type="ECO:0000256" key="4">
    <source>
        <dbReference type="ARBA" id="ARBA00023239"/>
    </source>
</evidence>
<gene>
    <name evidence="8" type="primary">btrK</name>
    <name evidence="8" type="ORF">OCOJLMKI_1162</name>
</gene>
<accession>A0ABQ4RUT2</accession>
<evidence type="ECO:0000259" key="6">
    <source>
        <dbReference type="Pfam" id="PF00278"/>
    </source>
</evidence>
<dbReference type="InterPro" id="IPR002986">
    <property type="entry name" value="DAP_deCOOHase_LysA"/>
</dbReference>
<dbReference type="InterPro" id="IPR022657">
    <property type="entry name" value="De-COase2_CS"/>
</dbReference>
<dbReference type="InterPro" id="IPR029066">
    <property type="entry name" value="PLP-binding_barrel"/>
</dbReference>
<dbReference type="CDD" id="cd06839">
    <property type="entry name" value="PLPDE_III_Btrk_like"/>
    <property type="match status" value="1"/>
</dbReference>
<dbReference type="SUPFAM" id="SSF50621">
    <property type="entry name" value="Alanine racemase C-terminal domain-like"/>
    <property type="match status" value="1"/>
</dbReference>
<evidence type="ECO:0000256" key="1">
    <source>
        <dbReference type="ARBA" id="ARBA00001933"/>
    </source>
</evidence>
<dbReference type="PANTHER" id="PTHR43727:SF2">
    <property type="entry name" value="GROUP IV DECARBOXYLASE"/>
    <property type="match status" value="1"/>
</dbReference>
<evidence type="ECO:0000256" key="3">
    <source>
        <dbReference type="ARBA" id="ARBA00022898"/>
    </source>
</evidence>
<dbReference type="InterPro" id="IPR022644">
    <property type="entry name" value="De-COase2_N"/>
</dbReference>
<feature type="domain" description="Orn/DAP/Arg decarboxylase 2 C-terminal" evidence="6">
    <location>
        <begin position="43"/>
        <end position="394"/>
    </location>
</feature>
<evidence type="ECO:0000313" key="8">
    <source>
        <dbReference type="EMBL" id="GJD93964.1"/>
    </source>
</evidence>
<feature type="domain" description="Orn/DAP/Arg decarboxylase 2 N-terminal" evidence="7">
    <location>
        <begin position="60"/>
        <end position="299"/>
    </location>
</feature>
<dbReference type="Pfam" id="PF00278">
    <property type="entry name" value="Orn_DAP_Arg_deC"/>
    <property type="match status" value="1"/>
</dbReference>
<dbReference type="PROSITE" id="PS00879">
    <property type="entry name" value="ODR_DC_2_2"/>
    <property type="match status" value="1"/>
</dbReference>
<keyword evidence="3" id="KW-0663">Pyridoxal phosphate</keyword>
<keyword evidence="2" id="KW-0210">Decarboxylase</keyword>
<dbReference type="Gene3D" id="2.40.37.10">
    <property type="entry name" value="Lyase, Ornithine Decarboxylase, Chain A, domain 1"/>
    <property type="match status" value="1"/>
</dbReference>
<reference evidence="8" key="2">
    <citation type="submission" date="2021-08" db="EMBL/GenBank/DDBJ databases">
        <authorList>
            <person name="Tani A."/>
            <person name="Ola A."/>
            <person name="Ogura Y."/>
            <person name="Katsura K."/>
            <person name="Hayashi T."/>
        </authorList>
    </citation>
    <scope>NUCLEOTIDE SEQUENCE</scope>
    <source>
        <strain evidence="8">DSM 19015</strain>
    </source>
</reference>